<dbReference type="Pfam" id="PF06183">
    <property type="entry name" value="DinI"/>
    <property type="match status" value="1"/>
</dbReference>
<evidence type="ECO:0000313" key="1">
    <source>
        <dbReference type="EMBL" id="MDX6042627.1"/>
    </source>
</evidence>
<dbReference type="InterPro" id="IPR036687">
    <property type="entry name" value="DinI-like_sf"/>
</dbReference>
<keyword evidence="2" id="KW-1185">Reference proteome</keyword>
<dbReference type="Gene3D" id="3.30.910.10">
    <property type="entry name" value="DinI-like"/>
    <property type="match status" value="1"/>
</dbReference>
<dbReference type="SUPFAM" id="SSF54857">
    <property type="entry name" value="DNA damage-inducible protein DinI"/>
    <property type="match status" value="1"/>
</dbReference>
<dbReference type="RefSeq" id="WP_319786985.1">
    <property type="nucleotide sequence ID" value="NZ_JAWXRD010000040.1"/>
</dbReference>
<dbReference type="PANTHER" id="PTHR36572">
    <property type="entry name" value="DNA DAMAGE-INDUCIBLE PROTEIN I-RELATED"/>
    <property type="match status" value="1"/>
</dbReference>
<comment type="caution">
    <text evidence="1">The sequence shown here is derived from an EMBL/GenBank/DDBJ whole genome shotgun (WGS) entry which is preliminary data.</text>
</comment>
<name>A0ABU4QVV3_9ENTR</name>
<dbReference type="PANTHER" id="PTHR36572:SF2">
    <property type="entry name" value="DNA DAMAGE-INDUCIBLE PROTEIN I"/>
    <property type="match status" value="1"/>
</dbReference>
<evidence type="ECO:0000313" key="2">
    <source>
        <dbReference type="Proteomes" id="UP001275664"/>
    </source>
</evidence>
<organism evidence="1 2">
    <name type="scientific">Scandinavium lactucae</name>
    <dbReference type="NCBI Taxonomy" id="3095028"/>
    <lineage>
        <taxon>Bacteria</taxon>
        <taxon>Pseudomonadati</taxon>
        <taxon>Pseudomonadota</taxon>
        <taxon>Gammaproteobacteria</taxon>
        <taxon>Enterobacterales</taxon>
        <taxon>Enterobacteriaceae</taxon>
        <taxon>Scandinavium</taxon>
    </lineage>
</organism>
<dbReference type="InterPro" id="IPR010391">
    <property type="entry name" value="DNA_damage-inducible_DinI-like"/>
</dbReference>
<reference evidence="1 2" key="1">
    <citation type="submission" date="2023-11" db="EMBL/GenBank/DDBJ databases">
        <title>Scandinavium wanjuensis sp. nov., isolated from lettuce South Korea.</title>
        <authorList>
            <person name="Park J."/>
            <person name="Park S."/>
            <person name="Oh K.K."/>
            <person name="Cho G.S."/>
            <person name="Franz C.M.A.P."/>
        </authorList>
    </citation>
    <scope>NUCLEOTIDE SEQUENCE [LARGE SCALE GENOMIC DNA]</scope>
    <source>
        <strain evidence="1 2">V105_6</strain>
    </source>
</reference>
<dbReference type="EMBL" id="JAWXRD010000040">
    <property type="protein sequence ID" value="MDX6042627.1"/>
    <property type="molecule type" value="Genomic_DNA"/>
</dbReference>
<accession>A0ABU4QVV3</accession>
<dbReference type="Proteomes" id="UP001275664">
    <property type="component" value="Unassembled WGS sequence"/>
</dbReference>
<sequence>MKVELTIDRTKELPKGAVPALEKELLKRLQNQFDECILVIRRAGSDGLSVYGGEKEVKKKVEEILQQTWESADDWFY</sequence>
<protein>
    <submittedName>
        <fullName evidence="1">DinI-like family protein</fullName>
    </submittedName>
</protein>
<proteinExistence type="predicted"/>
<gene>
    <name evidence="1" type="ORF">SIK69_20765</name>
</gene>